<dbReference type="NCBIfam" id="TIGR00254">
    <property type="entry name" value="GGDEF"/>
    <property type="match status" value="1"/>
</dbReference>
<dbReference type="InterPro" id="IPR043128">
    <property type="entry name" value="Rev_trsase/Diguanyl_cyclase"/>
</dbReference>
<gene>
    <name evidence="2" type="ORF">ACFP2T_39620</name>
</gene>
<dbReference type="SUPFAM" id="SSF55073">
    <property type="entry name" value="Nucleotide cyclase"/>
    <property type="match status" value="1"/>
</dbReference>
<dbReference type="Proteomes" id="UP001596203">
    <property type="component" value="Unassembled WGS sequence"/>
</dbReference>
<dbReference type="PROSITE" id="PS50887">
    <property type="entry name" value="GGDEF"/>
    <property type="match status" value="1"/>
</dbReference>
<organism evidence="2 3">
    <name type="scientific">Plantactinospora solaniradicis</name>
    <dbReference type="NCBI Taxonomy" id="1723736"/>
    <lineage>
        <taxon>Bacteria</taxon>
        <taxon>Bacillati</taxon>
        <taxon>Actinomycetota</taxon>
        <taxon>Actinomycetes</taxon>
        <taxon>Micromonosporales</taxon>
        <taxon>Micromonosporaceae</taxon>
        <taxon>Plantactinospora</taxon>
    </lineage>
</organism>
<dbReference type="SMART" id="SM00267">
    <property type="entry name" value="GGDEF"/>
    <property type="match status" value="1"/>
</dbReference>
<dbReference type="EMBL" id="JBHSPR010000060">
    <property type="protein sequence ID" value="MFC6022254.1"/>
    <property type="molecule type" value="Genomic_DNA"/>
</dbReference>
<keyword evidence="3" id="KW-1185">Reference proteome</keyword>
<comment type="caution">
    <text evidence="2">The sequence shown here is derived from an EMBL/GenBank/DDBJ whole genome shotgun (WGS) entry which is preliminary data.</text>
</comment>
<proteinExistence type="predicted"/>
<dbReference type="CDD" id="cd01949">
    <property type="entry name" value="GGDEF"/>
    <property type="match status" value="1"/>
</dbReference>
<dbReference type="InterPro" id="IPR011990">
    <property type="entry name" value="TPR-like_helical_dom_sf"/>
</dbReference>
<dbReference type="RefSeq" id="WP_377431634.1">
    <property type="nucleotide sequence ID" value="NZ_JBHSPR010000060.1"/>
</dbReference>
<evidence type="ECO:0000313" key="3">
    <source>
        <dbReference type="Proteomes" id="UP001596203"/>
    </source>
</evidence>
<sequence>MSWLDRVGDRAEELMRAHALMESSRSAEACLIFEQVINTTDDPYSRADALLQRLSAILNLGRTAEYTRAVEQAFDAARDLPDPYLHGHLHALAALAAHNQGALDRCVTHLVRGARALGSVEDPDRETAWGWHDLAMAYSYLSFHGYALGAIERARRLGLAAGIPEETFAAPGIRLRNAVALDHHGDSDGCLRVLRDVGGDLERFVRAGTAGQLRPSSRAAYGYALARRAALGAAVDRPELAELDPAWLLGNGGDSTRTRDMSQLGGACLAIAAGRPAEAITRLESIQVSAETLGAAEHARLSSLAYAGIGDHAAAHRADRYAFRLATQRNDRLRDVYVDGIAARIEHEEMRREAARYEGEALTDPLTGLPNRRRLERYVAGMVSRGEPAVIGVVDLDGFKAVNTTHGHHSGDLVLQRVAGVINRVMRRGDFVARYGGDEFVVVLPGAGMAEAGEVGRRIGAAVTAEDWESVVPGIPVGVSVGFAEVRGSGAGLRDALGTAFELADREMLRVKARSHAAPTHAAP</sequence>
<dbReference type="PANTHER" id="PTHR45138:SF9">
    <property type="entry name" value="DIGUANYLATE CYCLASE DGCM-RELATED"/>
    <property type="match status" value="1"/>
</dbReference>
<dbReference type="PANTHER" id="PTHR45138">
    <property type="entry name" value="REGULATORY COMPONENTS OF SENSORY TRANSDUCTION SYSTEM"/>
    <property type="match status" value="1"/>
</dbReference>
<evidence type="ECO:0000259" key="1">
    <source>
        <dbReference type="PROSITE" id="PS50887"/>
    </source>
</evidence>
<evidence type="ECO:0000313" key="2">
    <source>
        <dbReference type="EMBL" id="MFC6022254.1"/>
    </source>
</evidence>
<dbReference type="Gene3D" id="3.30.70.270">
    <property type="match status" value="1"/>
</dbReference>
<dbReference type="InterPro" id="IPR029787">
    <property type="entry name" value="Nucleotide_cyclase"/>
</dbReference>
<protein>
    <submittedName>
        <fullName evidence="2">GGDEF domain-containing protein</fullName>
    </submittedName>
</protein>
<accession>A0ABW1KMQ8</accession>
<reference evidence="3" key="1">
    <citation type="journal article" date="2019" name="Int. J. Syst. Evol. Microbiol.">
        <title>The Global Catalogue of Microorganisms (GCM) 10K type strain sequencing project: providing services to taxonomists for standard genome sequencing and annotation.</title>
        <authorList>
            <consortium name="The Broad Institute Genomics Platform"/>
            <consortium name="The Broad Institute Genome Sequencing Center for Infectious Disease"/>
            <person name="Wu L."/>
            <person name="Ma J."/>
        </authorList>
    </citation>
    <scope>NUCLEOTIDE SEQUENCE [LARGE SCALE GENOMIC DNA]</scope>
    <source>
        <strain evidence="3">ZS-35-S2</strain>
    </source>
</reference>
<name>A0ABW1KMQ8_9ACTN</name>
<dbReference type="InterPro" id="IPR050469">
    <property type="entry name" value="Diguanylate_Cyclase"/>
</dbReference>
<feature type="domain" description="GGDEF" evidence="1">
    <location>
        <begin position="387"/>
        <end position="522"/>
    </location>
</feature>
<dbReference type="Pfam" id="PF00990">
    <property type="entry name" value="GGDEF"/>
    <property type="match status" value="1"/>
</dbReference>
<dbReference type="InterPro" id="IPR000160">
    <property type="entry name" value="GGDEF_dom"/>
</dbReference>
<dbReference type="SUPFAM" id="SSF48452">
    <property type="entry name" value="TPR-like"/>
    <property type="match status" value="1"/>
</dbReference>